<dbReference type="InterPro" id="IPR005467">
    <property type="entry name" value="His_kinase_dom"/>
</dbReference>
<protein>
    <recommendedName>
        <fullName evidence="2">histidine kinase</fullName>
        <ecNumber evidence="2">2.7.13.3</ecNumber>
    </recommendedName>
</protein>
<keyword evidence="6 12" id="KW-0418">Kinase</keyword>
<evidence type="ECO:0000313" key="12">
    <source>
        <dbReference type="EMBL" id="OIR18787.1"/>
    </source>
</evidence>
<dbReference type="SUPFAM" id="SSF52172">
    <property type="entry name" value="CheY-like"/>
    <property type="match status" value="2"/>
</dbReference>
<dbReference type="GO" id="GO:0005524">
    <property type="term" value="F:ATP binding"/>
    <property type="evidence" value="ECO:0007669"/>
    <property type="project" value="UniProtKB-KW"/>
</dbReference>
<dbReference type="CDD" id="cd00082">
    <property type="entry name" value="HisKA"/>
    <property type="match status" value="1"/>
</dbReference>
<dbReference type="EC" id="2.7.13.3" evidence="2"/>
<feature type="region of interest" description="Disordered" evidence="9">
    <location>
        <begin position="1231"/>
        <end position="1251"/>
    </location>
</feature>
<dbReference type="EMBL" id="MLJW01000002">
    <property type="protein sequence ID" value="OIR18787.1"/>
    <property type="molecule type" value="Genomic_DNA"/>
</dbReference>
<feature type="domain" description="Response regulatory" evidence="11">
    <location>
        <begin position="1108"/>
        <end position="1229"/>
    </location>
</feature>
<evidence type="ECO:0000256" key="3">
    <source>
        <dbReference type="ARBA" id="ARBA00022553"/>
    </source>
</evidence>
<dbReference type="InterPro" id="IPR036097">
    <property type="entry name" value="HisK_dim/P_sf"/>
</dbReference>
<proteinExistence type="predicted"/>
<dbReference type="CDD" id="cd16922">
    <property type="entry name" value="HATPase_EvgS-ArcB-TorS-like"/>
    <property type="match status" value="1"/>
</dbReference>
<dbReference type="PANTHER" id="PTHR45339:SF1">
    <property type="entry name" value="HYBRID SIGNAL TRANSDUCTION HISTIDINE KINASE J"/>
    <property type="match status" value="1"/>
</dbReference>
<keyword evidence="8" id="KW-0902">Two-component regulatory system</keyword>
<dbReference type="PROSITE" id="PS50109">
    <property type="entry name" value="HIS_KIN"/>
    <property type="match status" value="1"/>
</dbReference>
<evidence type="ECO:0000256" key="7">
    <source>
        <dbReference type="ARBA" id="ARBA00022840"/>
    </source>
</evidence>
<keyword evidence="3" id="KW-0597">Phosphoprotein</keyword>
<dbReference type="InterPro" id="IPR011006">
    <property type="entry name" value="CheY-like_superfamily"/>
</dbReference>
<dbReference type="InterPro" id="IPR036890">
    <property type="entry name" value="HATPase_C_sf"/>
</dbReference>
<keyword evidence="7" id="KW-0067">ATP-binding</keyword>
<organism evidence="12">
    <name type="scientific">mine drainage metagenome</name>
    <dbReference type="NCBI Taxonomy" id="410659"/>
    <lineage>
        <taxon>unclassified sequences</taxon>
        <taxon>metagenomes</taxon>
        <taxon>ecological metagenomes</taxon>
    </lineage>
</organism>
<accession>A0A1J5TFB2</accession>
<gene>
    <name evidence="12" type="primary">barA_1</name>
    <name evidence="12" type="ORF">GALL_11270</name>
</gene>
<dbReference type="SMART" id="SM00448">
    <property type="entry name" value="REC"/>
    <property type="match status" value="2"/>
</dbReference>
<feature type="domain" description="Histidine kinase" evidence="10">
    <location>
        <begin position="868"/>
        <end position="1089"/>
    </location>
</feature>
<dbReference type="Pfam" id="PF00072">
    <property type="entry name" value="Response_reg"/>
    <property type="match status" value="2"/>
</dbReference>
<evidence type="ECO:0000256" key="8">
    <source>
        <dbReference type="ARBA" id="ARBA00023012"/>
    </source>
</evidence>
<dbReference type="InterPro" id="IPR004358">
    <property type="entry name" value="Sig_transdc_His_kin-like_C"/>
</dbReference>
<evidence type="ECO:0000256" key="9">
    <source>
        <dbReference type="SAM" id="MobiDB-lite"/>
    </source>
</evidence>
<dbReference type="FunFam" id="1.10.287.130:FF:000002">
    <property type="entry name" value="Two-component osmosensing histidine kinase"/>
    <property type="match status" value="1"/>
</dbReference>
<evidence type="ECO:0000256" key="4">
    <source>
        <dbReference type="ARBA" id="ARBA00022679"/>
    </source>
</evidence>
<dbReference type="InterPro" id="IPR001789">
    <property type="entry name" value="Sig_transdc_resp-reg_receiver"/>
</dbReference>
<dbReference type="Pfam" id="PF00512">
    <property type="entry name" value="HisKA"/>
    <property type="match status" value="1"/>
</dbReference>
<keyword evidence="4 12" id="KW-0808">Transferase</keyword>
<keyword evidence="5" id="KW-0547">Nucleotide-binding</keyword>
<dbReference type="Gene3D" id="1.10.287.130">
    <property type="match status" value="1"/>
</dbReference>
<name>A0A1J5TFB2_9ZZZZ</name>
<dbReference type="PROSITE" id="PS50110">
    <property type="entry name" value="RESPONSE_REGULATORY"/>
    <property type="match status" value="2"/>
</dbReference>
<dbReference type="SMART" id="SM00387">
    <property type="entry name" value="HATPase_c"/>
    <property type="match status" value="1"/>
</dbReference>
<feature type="domain" description="Response regulatory" evidence="11">
    <location>
        <begin position="1256"/>
        <end position="1378"/>
    </location>
</feature>
<dbReference type="GO" id="GO:0000155">
    <property type="term" value="F:phosphorelay sensor kinase activity"/>
    <property type="evidence" value="ECO:0007669"/>
    <property type="project" value="InterPro"/>
</dbReference>
<comment type="catalytic activity">
    <reaction evidence="1">
        <text>ATP + protein L-histidine = ADP + protein N-phospho-L-histidine.</text>
        <dbReference type="EC" id="2.7.13.3"/>
    </reaction>
</comment>
<evidence type="ECO:0000256" key="2">
    <source>
        <dbReference type="ARBA" id="ARBA00012438"/>
    </source>
</evidence>
<dbReference type="SUPFAM" id="SSF47384">
    <property type="entry name" value="Homodimeric domain of signal transducing histidine kinase"/>
    <property type="match status" value="1"/>
</dbReference>
<sequence length="1385" mass="151328">MALIPLPLDERPRRGAAWPSLRLVVCLILLGLSCKARAESQLIKGAAPGLVETGAPNFVVLGPEAMGLSTPPLDLQLLPDGRILVVSQREIAYGDGLHWETYQDASETDYLSGRVAVAPDGRIFCGVQGGFAQIEIGADSRWRMRTVAELPAGQNFGRTNLNNVMMFPDGWYWFGGSGVIVKWMPGRPVESLGHVDAIERLFQLGGATYVSSQSSGELYRSVDGSPLVPILKRTLLSNAITAAIPFGPGRLLVGTNGDGLAIYDGKTLTSFHTHGLIPADRRINDLCSVGPHLFAAAVDTVGVIFFDEQGRPVQVLDRSVDHRLARVERLCYSKQGVLWALLAEGIARIQFPSQVSNFAPLLPGGLTYTKPVRHDGRLWILADGRAMQAIYAPDGHLEKFVENTPPGRYLFTLIDIGGRLFATNEQGIFLLGPSGWKEIVSDVVDARLGLFPDARGDFVYVARGETGWIRKTPTGYVADRIPSPALGDSFGAVTDDANNVWLELGASKVGRLRLVDGHPTLRIYGVKDGLRDGWVQIFEIDGQAGFSVPNQLCRYDPATDRFVEDKALLARYPELAVSTGRPARDASGRLWYTANGVVHIASGTPGTASFRSHTLQVGFQPSEFTMEDNGVVWMWTTQRLARFDPNLPTLATQPLRAMITCLQFSTSSRLVLLKPGMKIPPLPYSDNSFSIHFAAPCNPFGPPLTFEVRLDGAGQGWVSTGNVASAAFDRLKEGSYLIHVRPMVGGQPGLEATLALTIQPPWYRTPLAWTLYVLSALGLLVFAAWLSAFLERRENRRLEHLVAERTAELEQQIRETTRKSAALAVSEERYRQLAADLEERVRVRTAELGAAKEAAEAADRAKSAFLANMSHEIRTPMNGVIGMGYLLLNTNLNAEQRDFVDTLIHSSESLMTILNDVLDFSKIEAGSLTLESIDFNLREQLERAIELHSSAAREKGLELVLDVESVVPARVCGDPMRLRQIILNLVGNAIKFTNRGEIVVRVAPASRDAKPNHLRFEVRDTGCGIPEEAQAKLFQRFVQADSSTTRRFGGTGLGLAISRRLVELMHGEMGLVSKVGNGSTFWFVIDFAPATTPVSPSEDYTGTLENRRVLVVDDNATNRKVLRHTLKAWMIDAVCAEGTEAAIAEMRNAADAAHPFEIVLLDHHMPGMNGFQLAEAIRSDPSLGRPAMIMLSSHNERLDAAQTHDHGLVACELKPIRAARLRNLLLEALGKTRPAPSKPSPGQPGAPADAPWTPARILIAEDNLVNQKVALKFLKNAGYNADVVANGQEAIDALREHPYELVLMDMQMPVMDGIEATRRIRKAQADRVPGFPASVRIVAMTANAMATDKDICIAAGMDDYVTKPLSPTNLARVLEANLKRSTPQD</sequence>
<dbReference type="CDD" id="cd17546">
    <property type="entry name" value="REC_hyHK_CKI1_RcsC-like"/>
    <property type="match status" value="2"/>
</dbReference>
<dbReference type="SUPFAM" id="SSF63829">
    <property type="entry name" value="Calcium-dependent phosphotriesterase"/>
    <property type="match status" value="2"/>
</dbReference>
<dbReference type="InterPro" id="IPR013783">
    <property type="entry name" value="Ig-like_fold"/>
</dbReference>
<dbReference type="Pfam" id="PF02518">
    <property type="entry name" value="HATPase_c"/>
    <property type="match status" value="1"/>
</dbReference>
<dbReference type="Gene3D" id="2.60.40.10">
    <property type="entry name" value="Immunoglobulins"/>
    <property type="match status" value="1"/>
</dbReference>
<dbReference type="SMART" id="SM00388">
    <property type="entry name" value="HisKA"/>
    <property type="match status" value="1"/>
</dbReference>
<evidence type="ECO:0000259" key="11">
    <source>
        <dbReference type="PROSITE" id="PS50110"/>
    </source>
</evidence>
<dbReference type="Gene3D" id="3.40.50.2300">
    <property type="match status" value="2"/>
</dbReference>
<dbReference type="FunFam" id="3.30.565.10:FF:000010">
    <property type="entry name" value="Sensor histidine kinase RcsC"/>
    <property type="match status" value="1"/>
</dbReference>
<dbReference type="PANTHER" id="PTHR45339">
    <property type="entry name" value="HYBRID SIGNAL TRANSDUCTION HISTIDINE KINASE J"/>
    <property type="match status" value="1"/>
</dbReference>
<dbReference type="SUPFAM" id="SSF55874">
    <property type="entry name" value="ATPase domain of HSP90 chaperone/DNA topoisomerase II/histidine kinase"/>
    <property type="match status" value="1"/>
</dbReference>
<dbReference type="PRINTS" id="PR00344">
    <property type="entry name" value="BCTRLSENSOR"/>
</dbReference>
<evidence type="ECO:0000256" key="5">
    <source>
        <dbReference type="ARBA" id="ARBA00022741"/>
    </source>
</evidence>
<evidence type="ECO:0000256" key="6">
    <source>
        <dbReference type="ARBA" id="ARBA00022777"/>
    </source>
</evidence>
<dbReference type="InterPro" id="IPR003661">
    <property type="entry name" value="HisK_dim/P_dom"/>
</dbReference>
<evidence type="ECO:0000256" key="1">
    <source>
        <dbReference type="ARBA" id="ARBA00000085"/>
    </source>
</evidence>
<evidence type="ECO:0000259" key="10">
    <source>
        <dbReference type="PROSITE" id="PS50109"/>
    </source>
</evidence>
<dbReference type="InterPro" id="IPR003594">
    <property type="entry name" value="HATPase_dom"/>
</dbReference>
<dbReference type="Gene3D" id="3.30.565.10">
    <property type="entry name" value="Histidine kinase-like ATPase, C-terminal domain"/>
    <property type="match status" value="1"/>
</dbReference>
<reference evidence="12" key="1">
    <citation type="submission" date="2016-10" db="EMBL/GenBank/DDBJ databases">
        <title>Sequence of Gallionella enrichment culture.</title>
        <authorList>
            <person name="Poehlein A."/>
            <person name="Muehling M."/>
            <person name="Daniel R."/>
        </authorList>
    </citation>
    <scope>NUCLEOTIDE SEQUENCE</scope>
</reference>
<comment type="caution">
    <text evidence="12">The sequence shown here is derived from an EMBL/GenBank/DDBJ whole genome shotgun (WGS) entry which is preliminary data.</text>
</comment>